<evidence type="ECO:0000313" key="3">
    <source>
        <dbReference type="EMBL" id="EMT46258.1"/>
    </source>
</evidence>
<proteinExistence type="predicted"/>
<dbReference type="AlphaFoldDB" id="M8CXN8"/>
<dbReference type="RefSeq" id="WP_003396874.1">
    <property type="nucleotide sequence ID" value="NZ_APCD01000006.1"/>
</dbReference>
<name>M8CXN8_9BACL</name>
<protein>
    <submittedName>
        <fullName evidence="3">Group 1 glycosyl transferase</fullName>
    </submittedName>
</protein>
<evidence type="ECO:0000313" key="4">
    <source>
        <dbReference type="Proteomes" id="UP000012085"/>
    </source>
</evidence>
<evidence type="ECO:0000256" key="1">
    <source>
        <dbReference type="ARBA" id="ARBA00022679"/>
    </source>
</evidence>
<feature type="domain" description="Glycosyl transferase family 1" evidence="2">
    <location>
        <begin position="164"/>
        <end position="326"/>
    </location>
</feature>
<dbReference type="SUPFAM" id="SSF53756">
    <property type="entry name" value="UDP-Glycosyltransferase/glycogen phosphorylase"/>
    <property type="match status" value="1"/>
</dbReference>
<comment type="caution">
    <text evidence="3">The sequence shown here is derived from an EMBL/GenBank/DDBJ whole genome shotgun (WGS) entry which is preliminary data.</text>
</comment>
<evidence type="ECO:0000259" key="2">
    <source>
        <dbReference type="Pfam" id="PF00534"/>
    </source>
</evidence>
<accession>M8CXN8</accession>
<dbReference type="Pfam" id="PF00534">
    <property type="entry name" value="Glycos_transf_1"/>
    <property type="match status" value="1"/>
</dbReference>
<gene>
    <name evidence="3" type="ORF">H919_06666</name>
</gene>
<dbReference type="CDD" id="cd03801">
    <property type="entry name" value="GT4_PimA-like"/>
    <property type="match status" value="1"/>
</dbReference>
<reference evidence="3 4" key="1">
    <citation type="submission" date="2013-03" db="EMBL/GenBank/DDBJ databases">
        <title>Assembly of a new bacterial strain Anoxybacillus flavithermus AK1.</title>
        <authorList>
            <person name="Rajan I."/>
            <person name="PoliReddy D."/>
            <person name="Sugumar T."/>
            <person name="Rathinam K."/>
            <person name="Alqarawi S."/>
            <person name="Khalil A.B."/>
            <person name="Sivakumar N."/>
        </authorList>
    </citation>
    <scope>NUCLEOTIDE SEQUENCE [LARGE SCALE GENOMIC DNA]</scope>
    <source>
        <strain evidence="3 4">AK1</strain>
    </source>
</reference>
<dbReference type="PATRIC" id="fig|1297581.3.peg.1372"/>
<dbReference type="EMBL" id="APCD01000006">
    <property type="protein sequence ID" value="EMT46258.1"/>
    <property type="molecule type" value="Genomic_DNA"/>
</dbReference>
<sequence>MNILVIWRLLTVGGVNAGWRNRALYFKKRGITTDFLYTKDLGGMHMMEDVANVYVAKKKRDVHDILRKGYDAIIVVDTSQAYEWLNDVGYAGPIIVEARTPELLKLKRNLQGVETISPRQFIVPSYYQKRLLSVLVNDQAPITVIYNGLDASFFQPSVCDDVPNKKIIAYVGRLDGRKNWRAFLRIVSLLQKERDDVECWMIGGAHSVDKQTFETEWKEKKLDPFVKWFPVVPYQQMPHIYARIRQSGGCLLATTKVESFGNTFIEAMACGVPVVAPRVSAMPEVIAHGKTGYLFREHHARGAARAIEAIIDDQERYEEMSEAGRARVLAQFTIERCAETYVDLLQHIVGEQT</sequence>
<dbReference type="Proteomes" id="UP000012085">
    <property type="component" value="Unassembled WGS sequence"/>
</dbReference>
<keyword evidence="1 3" id="KW-0808">Transferase</keyword>
<dbReference type="GO" id="GO:0016757">
    <property type="term" value="F:glycosyltransferase activity"/>
    <property type="evidence" value="ECO:0007669"/>
    <property type="project" value="InterPro"/>
</dbReference>
<dbReference type="PANTHER" id="PTHR46401:SF2">
    <property type="entry name" value="GLYCOSYLTRANSFERASE WBBK-RELATED"/>
    <property type="match status" value="1"/>
</dbReference>
<dbReference type="PANTHER" id="PTHR46401">
    <property type="entry name" value="GLYCOSYLTRANSFERASE WBBK-RELATED"/>
    <property type="match status" value="1"/>
</dbReference>
<dbReference type="GO" id="GO:0009103">
    <property type="term" value="P:lipopolysaccharide biosynthetic process"/>
    <property type="evidence" value="ECO:0007669"/>
    <property type="project" value="TreeGrafter"/>
</dbReference>
<dbReference type="Gene3D" id="3.40.50.2000">
    <property type="entry name" value="Glycogen Phosphorylase B"/>
    <property type="match status" value="1"/>
</dbReference>
<dbReference type="InterPro" id="IPR001296">
    <property type="entry name" value="Glyco_trans_1"/>
</dbReference>
<reference evidence="3 4" key="2">
    <citation type="journal article" date="2015" name="Genome Announc.">
        <title>Genome Sequence of Anoxybacillus flavithermus Strain AK1, a Thermophile Isolated from a Hot Spring in Saudi Arabia.</title>
        <authorList>
            <person name="Khalil A."/>
            <person name="Sivakumar N."/>
            <person name="Qarawi S."/>
        </authorList>
    </citation>
    <scope>NUCLEOTIDE SEQUENCE [LARGE SCALE GENOMIC DNA]</scope>
    <source>
        <strain evidence="3 4">AK1</strain>
    </source>
</reference>
<organism evidence="3 4">
    <name type="scientific">Anoxybacillus flavithermus AK1</name>
    <dbReference type="NCBI Taxonomy" id="1297581"/>
    <lineage>
        <taxon>Bacteria</taxon>
        <taxon>Bacillati</taxon>
        <taxon>Bacillota</taxon>
        <taxon>Bacilli</taxon>
        <taxon>Bacillales</taxon>
        <taxon>Anoxybacillaceae</taxon>
        <taxon>Anoxybacillus</taxon>
    </lineage>
</organism>